<dbReference type="OrthoDB" id="366726at2"/>
<dbReference type="PROSITE" id="PS51257">
    <property type="entry name" value="PROKAR_LIPOPROTEIN"/>
    <property type="match status" value="1"/>
</dbReference>
<evidence type="ECO:0000313" key="3">
    <source>
        <dbReference type="EMBL" id="TDE13488.1"/>
    </source>
</evidence>
<dbReference type="Pfam" id="PF13416">
    <property type="entry name" value="SBP_bac_8"/>
    <property type="match status" value="1"/>
</dbReference>
<evidence type="ECO:0000313" key="4">
    <source>
        <dbReference type="Proteomes" id="UP000294739"/>
    </source>
</evidence>
<keyword evidence="1 2" id="KW-0732">Signal</keyword>
<dbReference type="Gene3D" id="3.40.190.10">
    <property type="entry name" value="Periplasmic binding protein-like II"/>
    <property type="match status" value="2"/>
</dbReference>
<gene>
    <name evidence="3" type="ORF">E1269_05505</name>
</gene>
<dbReference type="InParanoid" id="A0A4V2Z3P4"/>
<dbReference type="PANTHER" id="PTHR30006:SF2">
    <property type="entry name" value="ABC TRANSPORTER SUBSTRATE-BINDING PROTEIN"/>
    <property type="match status" value="1"/>
</dbReference>
<evidence type="ECO:0000256" key="2">
    <source>
        <dbReference type="SAM" id="SignalP"/>
    </source>
</evidence>
<reference evidence="3 4" key="1">
    <citation type="submission" date="2019-03" db="EMBL/GenBank/DDBJ databases">
        <title>Draft genome sequences of novel Actinobacteria.</title>
        <authorList>
            <person name="Sahin N."/>
            <person name="Ay H."/>
            <person name="Saygin H."/>
        </authorList>
    </citation>
    <scope>NUCLEOTIDE SEQUENCE [LARGE SCALE GENOMIC DNA]</scope>
    <source>
        <strain evidence="3 4">5K138</strain>
    </source>
</reference>
<proteinExistence type="predicted"/>
<name>A0A4V2Z3P4_9ACTN</name>
<feature type="chain" id="PRO_5039225061" evidence="2">
    <location>
        <begin position="32"/>
        <end position="382"/>
    </location>
</feature>
<dbReference type="InterPro" id="IPR006059">
    <property type="entry name" value="SBP"/>
</dbReference>
<dbReference type="AlphaFoldDB" id="A0A4V2Z3P4"/>
<comment type="caution">
    <text evidence="3">The sequence shown here is derived from an EMBL/GenBank/DDBJ whole genome shotgun (WGS) entry which is preliminary data.</text>
</comment>
<protein>
    <submittedName>
        <fullName evidence="3">Extracellular solute-binding protein</fullName>
    </submittedName>
</protein>
<dbReference type="SUPFAM" id="SSF53850">
    <property type="entry name" value="Periplasmic binding protein-like II"/>
    <property type="match status" value="1"/>
</dbReference>
<organism evidence="3 4">
    <name type="scientific">Jiangella asiatica</name>
    <dbReference type="NCBI Taxonomy" id="2530372"/>
    <lineage>
        <taxon>Bacteria</taxon>
        <taxon>Bacillati</taxon>
        <taxon>Actinomycetota</taxon>
        <taxon>Actinomycetes</taxon>
        <taxon>Jiangellales</taxon>
        <taxon>Jiangellaceae</taxon>
        <taxon>Jiangella</taxon>
    </lineage>
</organism>
<feature type="signal peptide" evidence="2">
    <location>
        <begin position="1"/>
        <end position="31"/>
    </location>
</feature>
<dbReference type="RefSeq" id="WP_131892212.1">
    <property type="nucleotide sequence ID" value="NZ_SMKZ01000005.1"/>
</dbReference>
<accession>A0A4V2Z3P4</accession>
<sequence length="382" mass="41218">MPRRAIPPVRQSRRGVCSALLAGLLAVLVTAACGADSGTTAEVEEDASGALIIDSEEIADGELWAAAQDQGGFTMYTGQSEPQEAALVEAFQDQTGLSVDLTHIPTGRLFERIQSEHAAGVSQADVIRHTDRTLWRSHADEGVLQPYCPLFLDEVVNQELLEENCMFTPTIQSIYAIGYNSALIQPDDAPQSWTDLLDPRWEDSVGLTHIGVGGSAWGRDLFLRDTHGVEYWENLADQSPYIAGSGSVITQELARGEIEVGMVLPGTQALAQEGGAPVATVVPSDGVPSYIEWAGIAAGAENLEAAQVFMNWTMSLAGQTVVTEEIGSYSLRADAPPPTWNGEEQPPIEELDFVFPETTEAYVTDRDAAQAEWFTIFGYQPS</sequence>
<dbReference type="Proteomes" id="UP000294739">
    <property type="component" value="Unassembled WGS sequence"/>
</dbReference>
<keyword evidence="4" id="KW-1185">Reference proteome</keyword>
<dbReference type="PANTHER" id="PTHR30006">
    <property type="entry name" value="THIAMINE-BINDING PERIPLASMIC PROTEIN-RELATED"/>
    <property type="match status" value="1"/>
</dbReference>
<evidence type="ECO:0000256" key="1">
    <source>
        <dbReference type="ARBA" id="ARBA00022729"/>
    </source>
</evidence>
<dbReference type="EMBL" id="SMKZ01000005">
    <property type="protein sequence ID" value="TDE13488.1"/>
    <property type="molecule type" value="Genomic_DNA"/>
</dbReference>